<protein>
    <submittedName>
        <fullName evidence="2">Uncharacterized protein</fullName>
    </submittedName>
</protein>
<dbReference type="Proteomes" id="UP000215914">
    <property type="component" value="Chromosome 9"/>
</dbReference>
<sequence>MSPEIGVTGDTRRRPERNSTQHRFVHRRIFFRSFAGTIRSLSGLLSLRLVHRGTPQPCRRTKHHRRSSQRRQPEFTKEPNSFFLLFRSPSTPSETSRKTQDLAGDIFYSLSFQLITFDRPLGFPIFTRALLQEIATQSMLITFDRPLGFPIFTRALLQEIATQSMMRKSRFEEMNRMA</sequence>
<feature type="region of interest" description="Disordered" evidence="1">
    <location>
        <begin position="55"/>
        <end position="75"/>
    </location>
</feature>
<dbReference type="EMBL" id="CM007898">
    <property type="protein sequence ID" value="OTG13937.1"/>
    <property type="molecule type" value="Genomic_DNA"/>
</dbReference>
<reference evidence="3" key="1">
    <citation type="journal article" date="2017" name="Nature">
        <title>The sunflower genome provides insights into oil metabolism, flowering and Asterid evolution.</title>
        <authorList>
            <person name="Badouin H."/>
            <person name="Gouzy J."/>
            <person name="Grassa C.J."/>
            <person name="Murat F."/>
            <person name="Staton S.E."/>
            <person name="Cottret L."/>
            <person name="Lelandais-Briere C."/>
            <person name="Owens G.L."/>
            <person name="Carrere S."/>
            <person name="Mayjonade B."/>
            <person name="Legrand L."/>
            <person name="Gill N."/>
            <person name="Kane N.C."/>
            <person name="Bowers J.E."/>
            <person name="Hubner S."/>
            <person name="Bellec A."/>
            <person name="Berard A."/>
            <person name="Berges H."/>
            <person name="Blanchet N."/>
            <person name="Boniface M.C."/>
            <person name="Brunel D."/>
            <person name="Catrice O."/>
            <person name="Chaidir N."/>
            <person name="Claudel C."/>
            <person name="Donnadieu C."/>
            <person name="Faraut T."/>
            <person name="Fievet G."/>
            <person name="Helmstetter N."/>
            <person name="King M."/>
            <person name="Knapp S.J."/>
            <person name="Lai Z."/>
            <person name="Le Paslier M.C."/>
            <person name="Lippi Y."/>
            <person name="Lorenzon L."/>
            <person name="Mandel J.R."/>
            <person name="Marage G."/>
            <person name="Marchand G."/>
            <person name="Marquand E."/>
            <person name="Bret-Mestries E."/>
            <person name="Morien E."/>
            <person name="Nambeesan S."/>
            <person name="Nguyen T."/>
            <person name="Pegot-Espagnet P."/>
            <person name="Pouilly N."/>
            <person name="Raftis F."/>
            <person name="Sallet E."/>
            <person name="Schiex T."/>
            <person name="Thomas J."/>
            <person name="Vandecasteele C."/>
            <person name="Vares D."/>
            <person name="Vear F."/>
            <person name="Vautrin S."/>
            <person name="Crespi M."/>
            <person name="Mangin B."/>
            <person name="Burke J.M."/>
            <person name="Salse J."/>
            <person name="Munos S."/>
            <person name="Vincourt P."/>
            <person name="Rieseberg L.H."/>
            <person name="Langlade N.B."/>
        </authorList>
    </citation>
    <scope>NUCLEOTIDE SEQUENCE [LARGE SCALE GENOMIC DNA]</scope>
    <source>
        <strain evidence="3">cv. SF193</strain>
    </source>
</reference>
<feature type="compositionally biased region" description="Basic residues" evidence="1">
    <location>
        <begin position="59"/>
        <end position="69"/>
    </location>
</feature>
<evidence type="ECO:0000313" key="2">
    <source>
        <dbReference type="EMBL" id="OTG13937.1"/>
    </source>
</evidence>
<evidence type="ECO:0000256" key="1">
    <source>
        <dbReference type="SAM" id="MobiDB-lite"/>
    </source>
</evidence>
<accession>A0A251TS33</accession>
<name>A0A251TS33_HELAN</name>
<evidence type="ECO:0000313" key="3">
    <source>
        <dbReference type="Proteomes" id="UP000215914"/>
    </source>
</evidence>
<keyword evidence="3" id="KW-1185">Reference proteome</keyword>
<gene>
    <name evidence="2" type="ORF">HannXRQ_Chr09g0243821</name>
</gene>
<proteinExistence type="predicted"/>
<dbReference type="InParanoid" id="A0A251TS33"/>
<dbReference type="AlphaFoldDB" id="A0A251TS33"/>
<organism evidence="2 3">
    <name type="scientific">Helianthus annuus</name>
    <name type="common">Common sunflower</name>
    <dbReference type="NCBI Taxonomy" id="4232"/>
    <lineage>
        <taxon>Eukaryota</taxon>
        <taxon>Viridiplantae</taxon>
        <taxon>Streptophyta</taxon>
        <taxon>Embryophyta</taxon>
        <taxon>Tracheophyta</taxon>
        <taxon>Spermatophyta</taxon>
        <taxon>Magnoliopsida</taxon>
        <taxon>eudicotyledons</taxon>
        <taxon>Gunneridae</taxon>
        <taxon>Pentapetalae</taxon>
        <taxon>asterids</taxon>
        <taxon>campanulids</taxon>
        <taxon>Asterales</taxon>
        <taxon>Asteraceae</taxon>
        <taxon>Asteroideae</taxon>
        <taxon>Heliantheae alliance</taxon>
        <taxon>Heliantheae</taxon>
        <taxon>Helianthus</taxon>
    </lineage>
</organism>